<dbReference type="Proteomes" id="UP000425960">
    <property type="component" value="Chromosome"/>
</dbReference>
<dbReference type="SUPFAM" id="SSF53067">
    <property type="entry name" value="Actin-like ATPase domain"/>
    <property type="match status" value="2"/>
</dbReference>
<dbReference type="InterPro" id="IPR050273">
    <property type="entry name" value="GppA/Ppx_hydrolase"/>
</dbReference>
<sequence>MIASERYAAIDIGSNAVRLLLSEAFETDSGPYFRKISLIRMPVRLGSDAFIREKISKGNAKRLTQTIQGFKQLVNAYRPLDFQACATSAMREAANGNKIRKRIRAKTGVDIRIISGKEEARTIFANNPWGHLPEGGAWLFVDVGGGSTEITIFANGKTVSHSFGIGTIRLLENLVSSSQWKAMKRWIRDHTRDFTSIDAVGSGGNINKLIKLAKCTDGRSITLGKMKKVRGYLKFFSYEDRITKLGLKPDRADVIMPALKIYMSVMKWGGIHTLSVPQVGLADGLVRLMYRKRNQPPGG</sequence>
<dbReference type="InterPro" id="IPR043129">
    <property type="entry name" value="ATPase_NBD"/>
</dbReference>
<gene>
    <name evidence="2" type="primary">ppx</name>
    <name evidence="2" type="ORF">DSCO28_66670</name>
</gene>
<dbReference type="KEGG" id="dov:DSCO28_66670"/>
<dbReference type="EMBL" id="AP021876">
    <property type="protein sequence ID" value="BBO86101.1"/>
    <property type="molecule type" value="Genomic_DNA"/>
</dbReference>
<organism evidence="2 3">
    <name type="scientific">Desulfosarcina ovata subsp. sediminis</name>
    <dbReference type="NCBI Taxonomy" id="885957"/>
    <lineage>
        <taxon>Bacteria</taxon>
        <taxon>Pseudomonadati</taxon>
        <taxon>Thermodesulfobacteriota</taxon>
        <taxon>Desulfobacteria</taxon>
        <taxon>Desulfobacterales</taxon>
        <taxon>Desulfosarcinaceae</taxon>
        <taxon>Desulfosarcina</taxon>
    </lineage>
</organism>
<proteinExistence type="predicted"/>
<dbReference type="AlphaFoldDB" id="A0A5K8A114"/>
<dbReference type="RefSeq" id="WP_155325511.1">
    <property type="nucleotide sequence ID" value="NZ_AP021876.1"/>
</dbReference>
<accession>A0A5K8A114</accession>
<protein>
    <submittedName>
        <fullName evidence="2">Exopolyphosphatase</fullName>
    </submittedName>
</protein>
<dbReference type="Pfam" id="PF02541">
    <property type="entry name" value="Ppx-GppA"/>
    <property type="match status" value="1"/>
</dbReference>
<dbReference type="PANTHER" id="PTHR30005:SF0">
    <property type="entry name" value="RETROGRADE REGULATION PROTEIN 2"/>
    <property type="match status" value="1"/>
</dbReference>
<dbReference type="PANTHER" id="PTHR30005">
    <property type="entry name" value="EXOPOLYPHOSPHATASE"/>
    <property type="match status" value="1"/>
</dbReference>
<evidence type="ECO:0000313" key="2">
    <source>
        <dbReference type="EMBL" id="BBO86101.1"/>
    </source>
</evidence>
<dbReference type="Gene3D" id="3.30.420.150">
    <property type="entry name" value="Exopolyphosphatase. Domain 2"/>
    <property type="match status" value="1"/>
</dbReference>
<dbReference type="InterPro" id="IPR003695">
    <property type="entry name" value="Ppx_GppA_N"/>
</dbReference>
<dbReference type="CDD" id="cd24006">
    <property type="entry name" value="ASKHA_NBD_PPX_GppA"/>
    <property type="match status" value="1"/>
</dbReference>
<name>A0A5K8A114_9BACT</name>
<reference evidence="2 3" key="1">
    <citation type="submission" date="2019-11" db="EMBL/GenBank/DDBJ databases">
        <title>Comparative genomics of hydrocarbon-degrading Desulfosarcina strains.</title>
        <authorList>
            <person name="Watanabe M."/>
            <person name="Kojima H."/>
            <person name="Fukui M."/>
        </authorList>
    </citation>
    <scope>NUCLEOTIDE SEQUENCE [LARGE SCALE GENOMIC DNA]</scope>
    <source>
        <strain evidence="2 3">28bB2T</strain>
    </source>
</reference>
<feature type="domain" description="Ppx/GppA phosphatase N-terminal" evidence="1">
    <location>
        <begin position="37"/>
        <end position="286"/>
    </location>
</feature>
<evidence type="ECO:0000259" key="1">
    <source>
        <dbReference type="Pfam" id="PF02541"/>
    </source>
</evidence>
<evidence type="ECO:0000313" key="3">
    <source>
        <dbReference type="Proteomes" id="UP000425960"/>
    </source>
</evidence>
<dbReference type="Gene3D" id="3.30.420.40">
    <property type="match status" value="1"/>
</dbReference>
<dbReference type="GO" id="GO:0016462">
    <property type="term" value="F:pyrophosphatase activity"/>
    <property type="evidence" value="ECO:0007669"/>
    <property type="project" value="TreeGrafter"/>
</dbReference>